<keyword evidence="2" id="KW-0472">Membrane</keyword>
<name>A0A0N0NRY7_9EURO</name>
<dbReference type="EMBL" id="LFJN01000001">
    <property type="protein sequence ID" value="KPI45638.1"/>
    <property type="molecule type" value="Genomic_DNA"/>
</dbReference>
<dbReference type="RefSeq" id="XP_018005601.1">
    <property type="nucleotide sequence ID" value="XM_018148982.1"/>
</dbReference>
<evidence type="ECO:0000256" key="3">
    <source>
        <dbReference type="SAM" id="SignalP"/>
    </source>
</evidence>
<dbReference type="Proteomes" id="UP000038010">
    <property type="component" value="Unassembled WGS sequence"/>
</dbReference>
<proteinExistence type="predicted"/>
<keyword evidence="5" id="KW-1185">Reference proteome</keyword>
<feature type="region of interest" description="Disordered" evidence="1">
    <location>
        <begin position="167"/>
        <end position="196"/>
    </location>
</feature>
<evidence type="ECO:0000313" key="4">
    <source>
        <dbReference type="EMBL" id="KPI45638.1"/>
    </source>
</evidence>
<feature type="transmembrane region" description="Helical" evidence="2">
    <location>
        <begin position="210"/>
        <end position="232"/>
    </location>
</feature>
<feature type="chain" id="PRO_5005856885" description="Mid2 domain-containing protein" evidence="3">
    <location>
        <begin position="18"/>
        <end position="386"/>
    </location>
</feature>
<dbReference type="VEuPathDB" id="FungiDB:AB675_852"/>
<dbReference type="AlphaFoldDB" id="A0A0N0NRY7"/>
<comment type="caution">
    <text evidence="4">The sequence shown here is derived from an EMBL/GenBank/DDBJ whole genome shotgun (WGS) entry which is preliminary data.</text>
</comment>
<evidence type="ECO:0000256" key="1">
    <source>
        <dbReference type="SAM" id="MobiDB-lite"/>
    </source>
</evidence>
<feature type="region of interest" description="Disordered" evidence="1">
    <location>
        <begin position="290"/>
        <end position="315"/>
    </location>
</feature>
<gene>
    <name evidence="4" type="ORF">AB675_852</name>
</gene>
<organism evidence="4 5">
    <name type="scientific">Cyphellophora attinorum</name>
    <dbReference type="NCBI Taxonomy" id="1664694"/>
    <lineage>
        <taxon>Eukaryota</taxon>
        <taxon>Fungi</taxon>
        <taxon>Dikarya</taxon>
        <taxon>Ascomycota</taxon>
        <taxon>Pezizomycotina</taxon>
        <taxon>Eurotiomycetes</taxon>
        <taxon>Chaetothyriomycetidae</taxon>
        <taxon>Chaetothyriales</taxon>
        <taxon>Cyphellophoraceae</taxon>
        <taxon>Cyphellophora</taxon>
    </lineage>
</organism>
<sequence>MRLHFSLLLAIIAGTSGQHLTISGLYQGMRMYLQWDFTSVANTNGSWKIVLFRSNNTENDVFVGQIIVEQRDSQDSDHWDMPDEFHEGLPVFFMAQDSSGFTASSWSGPYDFGIPDRLALSRDATLDRDGYNSGTSLDVIGPPNPSPGLGNTVTATDSTGVATTITTTTTRGPSSAAIGTTKACSSSLPDNTNETTSTGDAAVNGLTKAALSGAILGPVISLLTMSMGFVYFKRRNWLRCFCCSASDAETVNEVTEQPQAPTFKSLPIYINDEEGTESIDFPSIERPASLAAAEATTSKPVDESDWLNHSPPDDIRQLHVPATADQFAGSKLRSHPHSFQTITTDSTSSRSDSRRQQVESGRNRQFAHELSTDGGIPTPKAYSGLD</sequence>
<keyword evidence="2" id="KW-1133">Transmembrane helix</keyword>
<evidence type="ECO:0008006" key="6">
    <source>
        <dbReference type="Google" id="ProtNLM"/>
    </source>
</evidence>
<evidence type="ECO:0000256" key="2">
    <source>
        <dbReference type="SAM" id="Phobius"/>
    </source>
</evidence>
<dbReference type="GeneID" id="28740852"/>
<accession>A0A0N0NRY7</accession>
<protein>
    <recommendedName>
        <fullName evidence="6">Mid2 domain-containing protein</fullName>
    </recommendedName>
</protein>
<keyword evidence="3" id="KW-0732">Signal</keyword>
<feature type="compositionally biased region" description="Polar residues" evidence="1">
    <location>
        <begin position="182"/>
        <end position="196"/>
    </location>
</feature>
<feature type="signal peptide" evidence="3">
    <location>
        <begin position="1"/>
        <end position="17"/>
    </location>
</feature>
<evidence type="ECO:0000313" key="5">
    <source>
        <dbReference type="Proteomes" id="UP000038010"/>
    </source>
</evidence>
<reference evidence="4 5" key="1">
    <citation type="submission" date="2015-06" db="EMBL/GenBank/DDBJ databases">
        <title>Draft genome of the ant-associated black yeast Phialophora attae CBS 131958.</title>
        <authorList>
            <person name="Moreno L.F."/>
            <person name="Stielow B.J."/>
            <person name="de Hoog S."/>
            <person name="Vicente V.A."/>
            <person name="Weiss V.A."/>
            <person name="de Vries M."/>
            <person name="Cruz L.M."/>
            <person name="Souza E.M."/>
        </authorList>
    </citation>
    <scope>NUCLEOTIDE SEQUENCE [LARGE SCALE GENOMIC DNA]</scope>
    <source>
        <strain evidence="4 5">CBS 131958</strain>
    </source>
</reference>
<feature type="region of interest" description="Disordered" evidence="1">
    <location>
        <begin position="329"/>
        <end position="386"/>
    </location>
</feature>
<keyword evidence="2" id="KW-0812">Transmembrane</keyword>